<accession>A0A9D4HE16</accession>
<dbReference type="PANTHER" id="PTHR43841">
    <property type="entry name" value="3-HYDROXYACYL-THIOESTER DEHYDRATASE HTDX-RELATED"/>
    <property type="match status" value="1"/>
</dbReference>
<feature type="compositionally biased region" description="Basic and acidic residues" evidence="1">
    <location>
        <begin position="357"/>
        <end position="449"/>
    </location>
</feature>
<evidence type="ECO:0000313" key="4">
    <source>
        <dbReference type="Proteomes" id="UP000828390"/>
    </source>
</evidence>
<gene>
    <name evidence="3" type="ORF">DPMN_104959</name>
</gene>
<dbReference type="InterPro" id="IPR029069">
    <property type="entry name" value="HotDog_dom_sf"/>
</dbReference>
<organism evidence="3 4">
    <name type="scientific">Dreissena polymorpha</name>
    <name type="common">Zebra mussel</name>
    <name type="synonym">Mytilus polymorpha</name>
    <dbReference type="NCBI Taxonomy" id="45954"/>
    <lineage>
        <taxon>Eukaryota</taxon>
        <taxon>Metazoa</taxon>
        <taxon>Spiralia</taxon>
        <taxon>Lophotrochozoa</taxon>
        <taxon>Mollusca</taxon>
        <taxon>Bivalvia</taxon>
        <taxon>Autobranchia</taxon>
        <taxon>Heteroconchia</taxon>
        <taxon>Euheterodonta</taxon>
        <taxon>Imparidentia</taxon>
        <taxon>Neoheterodontei</taxon>
        <taxon>Myida</taxon>
        <taxon>Dreissenoidea</taxon>
        <taxon>Dreissenidae</taxon>
        <taxon>Dreissena</taxon>
    </lineage>
</organism>
<dbReference type="GO" id="GO:0018812">
    <property type="term" value="F:3-hydroxyacyl-CoA dehydratase activity"/>
    <property type="evidence" value="ECO:0007669"/>
    <property type="project" value="UniProtKB-ARBA"/>
</dbReference>
<evidence type="ECO:0000256" key="1">
    <source>
        <dbReference type="SAM" id="MobiDB-lite"/>
    </source>
</evidence>
<reference evidence="3" key="2">
    <citation type="submission" date="2020-11" db="EMBL/GenBank/DDBJ databases">
        <authorList>
            <person name="McCartney M.A."/>
            <person name="Auch B."/>
            <person name="Kono T."/>
            <person name="Mallez S."/>
            <person name="Becker A."/>
            <person name="Gohl D.M."/>
            <person name="Silverstein K.A.T."/>
            <person name="Koren S."/>
            <person name="Bechman K.B."/>
            <person name="Herman A."/>
            <person name="Abrahante J.E."/>
            <person name="Garbe J."/>
        </authorList>
    </citation>
    <scope>NUCLEOTIDE SEQUENCE</scope>
    <source>
        <strain evidence="3">Duluth1</strain>
        <tissue evidence="3">Whole animal</tissue>
    </source>
</reference>
<dbReference type="Pfam" id="PF01575">
    <property type="entry name" value="MaoC_dehydratas"/>
    <property type="match status" value="1"/>
</dbReference>
<dbReference type="OrthoDB" id="533830at2759"/>
<sequence length="471" mass="53571">MADMLSLNKLGLLCVPLSVVAAIAVYVIRKKDKDVYDSLTEFKFIQLIVNLGFKLLKNRKQGELKIRDELAYTASGDAKFPLIISPRNHKIGVKRVRLDSEHIGKYKLLCGYDANSNVIPVCYAETIFMPVLMTLVSSDKFCLSPLGLIHIKQEIWQHDALEKFLNKELFAEAYVTQYRQGERGVEVDVKMRLMASRQFCVWKSVMTCLSRSSTRGQRSKEKEKKDFSAENSYRYQYSDYVDVSGDCGLSYAKLSGDWNPHHLYTWSAWLLGYKRPIAHGMWTLSRALAVVEKNELSPLSDKLHVTCEFKRPVFMPGRMRVQHDDLASKDYPGGCKILVQNAETDEPQLVASISGIAKREPEKGKESLYSDRWSRDTDVGSRVSDRGSHYSLREPRDSHIGTRDSDRGSRYSLRESRDSQMGSRDSDRGSHYSQRESRDSHIGSRDSDRGSIGTGRGRDNRGGRGFYNADL</sequence>
<evidence type="ECO:0000313" key="3">
    <source>
        <dbReference type="EMBL" id="KAH3831689.1"/>
    </source>
</evidence>
<comment type="caution">
    <text evidence="3">The sequence shown here is derived from an EMBL/GenBank/DDBJ whole genome shotgun (WGS) entry which is preliminary data.</text>
</comment>
<name>A0A9D4HE16_DREPO</name>
<proteinExistence type="predicted"/>
<dbReference type="PANTHER" id="PTHR43841:SF3">
    <property type="entry name" value="(3R)-HYDROXYACYL-ACP DEHYDRATASE SUBUNIT HADB"/>
    <property type="match status" value="1"/>
</dbReference>
<feature type="region of interest" description="Disordered" evidence="1">
    <location>
        <begin position="353"/>
        <end position="471"/>
    </location>
</feature>
<keyword evidence="4" id="KW-1185">Reference proteome</keyword>
<dbReference type="InterPro" id="IPR002539">
    <property type="entry name" value="MaoC-like_dom"/>
</dbReference>
<dbReference type="Proteomes" id="UP000828390">
    <property type="component" value="Unassembled WGS sequence"/>
</dbReference>
<evidence type="ECO:0000259" key="2">
    <source>
        <dbReference type="Pfam" id="PF01575"/>
    </source>
</evidence>
<dbReference type="AlphaFoldDB" id="A0A9D4HE16"/>
<dbReference type="SUPFAM" id="SSF54637">
    <property type="entry name" value="Thioesterase/thiol ester dehydrase-isomerase"/>
    <property type="match status" value="1"/>
</dbReference>
<feature type="domain" description="MaoC-like" evidence="2">
    <location>
        <begin position="249"/>
        <end position="322"/>
    </location>
</feature>
<reference evidence="3" key="1">
    <citation type="journal article" date="2019" name="bioRxiv">
        <title>The Genome of the Zebra Mussel, Dreissena polymorpha: A Resource for Invasive Species Research.</title>
        <authorList>
            <person name="McCartney M.A."/>
            <person name="Auch B."/>
            <person name="Kono T."/>
            <person name="Mallez S."/>
            <person name="Zhang Y."/>
            <person name="Obille A."/>
            <person name="Becker A."/>
            <person name="Abrahante J.E."/>
            <person name="Garbe J."/>
            <person name="Badalamenti J.P."/>
            <person name="Herman A."/>
            <person name="Mangelson H."/>
            <person name="Liachko I."/>
            <person name="Sullivan S."/>
            <person name="Sone E.D."/>
            <person name="Koren S."/>
            <person name="Silverstein K.A.T."/>
            <person name="Beckman K.B."/>
            <person name="Gohl D.M."/>
        </authorList>
    </citation>
    <scope>NUCLEOTIDE SEQUENCE</scope>
    <source>
        <strain evidence="3">Duluth1</strain>
        <tissue evidence="3">Whole animal</tissue>
    </source>
</reference>
<dbReference type="EMBL" id="JAIWYP010000004">
    <property type="protein sequence ID" value="KAH3831689.1"/>
    <property type="molecule type" value="Genomic_DNA"/>
</dbReference>
<dbReference type="Gene3D" id="3.10.129.10">
    <property type="entry name" value="Hotdog Thioesterase"/>
    <property type="match status" value="1"/>
</dbReference>
<protein>
    <recommendedName>
        <fullName evidence="2">MaoC-like domain-containing protein</fullName>
    </recommendedName>
</protein>